<dbReference type="InterPro" id="IPR036869">
    <property type="entry name" value="J_dom_sf"/>
</dbReference>
<protein>
    <recommendedName>
        <fullName evidence="3">J domain-containing protein</fullName>
    </recommendedName>
</protein>
<evidence type="ECO:0000313" key="5">
    <source>
        <dbReference type="Proteomes" id="UP000054350"/>
    </source>
</evidence>
<feature type="transmembrane region" description="Helical" evidence="2">
    <location>
        <begin position="220"/>
        <end position="239"/>
    </location>
</feature>
<feature type="domain" description="J" evidence="3">
    <location>
        <begin position="105"/>
        <end position="177"/>
    </location>
</feature>
<dbReference type="AlphaFoldDB" id="A0A0L0SPS8"/>
<keyword evidence="2" id="KW-0812">Transmembrane</keyword>
<dbReference type="InterPro" id="IPR001623">
    <property type="entry name" value="DnaJ_domain"/>
</dbReference>
<dbReference type="EMBL" id="GG745345">
    <property type="protein sequence ID" value="KNE64533.1"/>
    <property type="molecule type" value="Genomic_DNA"/>
</dbReference>
<gene>
    <name evidence="4" type="ORF">AMAG_09893</name>
</gene>
<feature type="region of interest" description="Disordered" evidence="1">
    <location>
        <begin position="345"/>
        <end position="386"/>
    </location>
</feature>
<dbReference type="Proteomes" id="UP000054350">
    <property type="component" value="Unassembled WGS sequence"/>
</dbReference>
<dbReference type="Gene3D" id="1.10.287.110">
    <property type="entry name" value="DnaJ domain"/>
    <property type="match status" value="1"/>
</dbReference>
<reference evidence="4 5" key="1">
    <citation type="submission" date="2009-11" db="EMBL/GenBank/DDBJ databases">
        <title>Annotation of Allomyces macrogynus ATCC 38327.</title>
        <authorList>
            <consortium name="The Broad Institute Genome Sequencing Platform"/>
            <person name="Russ C."/>
            <person name="Cuomo C."/>
            <person name="Burger G."/>
            <person name="Gray M.W."/>
            <person name="Holland P.W.H."/>
            <person name="King N."/>
            <person name="Lang F.B.F."/>
            <person name="Roger A.J."/>
            <person name="Ruiz-Trillo I."/>
            <person name="Young S.K."/>
            <person name="Zeng Q."/>
            <person name="Gargeya S."/>
            <person name="Fitzgerald M."/>
            <person name="Haas B."/>
            <person name="Abouelleil A."/>
            <person name="Alvarado L."/>
            <person name="Arachchi H.M."/>
            <person name="Berlin A."/>
            <person name="Chapman S.B."/>
            <person name="Gearin G."/>
            <person name="Goldberg J."/>
            <person name="Griggs A."/>
            <person name="Gujja S."/>
            <person name="Hansen M."/>
            <person name="Heiman D."/>
            <person name="Howarth C."/>
            <person name="Larimer J."/>
            <person name="Lui A."/>
            <person name="MacDonald P.J.P."/>
            <person name="McCowen C."/>
            <person name="Montmayeur A."/>
            <person name="Murphy C."/>
            <person name="Neiman D."/>
            <person name="Pearson M."/>
            <person name="Priest M."/>
            <person name="Roberts A."/>
            <person name="Saif S."/>
            <person name="Shea T."/>
            <person name="Sisk P."/>
            <person name="Stolte C."/>
            <person name="Sykes S."/>
            <person name="Wortman J."/>
            <person name="Nusbaum C."/>
            <person name="Birren B."/>
        </authorList>
    </citation>
    <scope>NUCLEOTIDE SEQUENCE [LARGE SCALE GENOMIC DNA]</scope>
    <source>
        <strain evidence="4 5">ATCC 38327</strain>
    </source>
</reference>
<organism evidence="4 5">
    <name type="scientific">Allomyces macrogynus (strain ATCC 38327)</name>
    <name type="common">Allomyces javanicus var. macrogynus</name>
    <dbReference type="NCBI Taxonomy" id="578462"/>
    <lineage>
        <taxon>Eukaryota</taxon>
        <taxon>Fungi</taxon>
        <taxon>Fungi incertae sedis</taxon>
        <taxon>Blastocladiomycota</taxon>
        <taxon>Blastocladiomycetes</taxon>
        <taxon>Blastocladiales</taxon>
        <taxon>Blastocladiaceae</taxon>
        <taxon>Allomyces</taxon>
    </lineage>
</organism>
<keyword evidence="2" id="KW-1133">Transmembrane helix</keyword>
<reference evidence="5" key="2">
    <citation type="submission" date="2009-11" db="EMBL/GenBank/DDBJ databases">
        <title>The Genome Sequence of Allomyces macrogynus strain ATCC 38327.</title>
        <authorList>
            <consortium name="The Broad Institute Genome Sequencing Platform"/>
            <person name="Russ C."/>
            <person name="Cuomo C."/>
            <person name="Shea T."/>
            <person name="Young S.K."/>
            <person name="Zeng Q."/>
            <person name="Koehrsen M."/>
            <person name="Haas B."/>
            <person name="Borodovsky M."/>
            <person name="Guigo R."/>
            <person name="Alvarado L."/>
            <person name="Berlin A."/>
            <person name="Borenstein D."/>
            <person name="Chen Z."/>
            <person name="Engels R."/>
            <person name="Freedman E."/>
            <person name="Gellesch M."/>
            <person name="Goldberg J."/>
            <person name="Griggs A."/>
            <person name="Gujja S."/>
            <person name="Heiman D."/>
            <person name="Hepburn T."/>
            <person name="Howarth C."/>
            <person name="Jen D."/>
            <person name="Larson L."/>
            <person name="Lewis B."/>
            <person name="Mehta T."/>
            <person name="Park D."/>
            <person name="Pearson M."/>
            <person name="Roberts A."/>
            <person name="Saif S."/>
            <person name="Shenoy N."/>
            <person name="Sisk P."/>
            <person name="Stolte C."/>
            <person name="Sykes S."/>
            <person name="Walk T."/>
            <person name="White J."/>
            <person name="Yandava C."/>
            <person name="Burger G."/>
            <person name="Gray M.W."/>
            <person name="Holland P.W.H."/>
            <person name="King N."/>
            <person name="Lang F.B.F."/>
            <person name="Roger A.J."/>
            <person name="Ruiz-Trillo I."/>
            <person name="Lander E."/>
            <person name="Nusbaum C."/>
        </authorList>
    </citation>
    <scope>NUCLEOTIDE SEQUENCE [LARGE SCALE GENOMIC DNA]</scope>
    <source>
        <strain evidence="5">ATCC 38327</strain>
    </source>
</reference>
<proteinExistence type="predicted"/>
<dbReference type="OrthoDB" id="436519at2759"/>
<name>A0A0L0SPS8_ALLM3</name>
<dbReference type="PROSITE" id="PS50076">
    <property type="entry name" value="DNAJ_2"/>
    <property type="match status" value="1"/>
</dbReference>
<accession>A0A0L0SPS8</accession>
<dbReference type="VEuPathDB" id="FungiDB:AMAG_09893"/>
<dbReference type="SUPFAM" id="SSF46565">
    <property type="entry name" value="Chaperone J-domain"/>
    <property type="match status" value="1"/>
</dbReference>
<dbReference type="STRING" id="578462.A0A0L0SPS8"/>
<evidence type="ECO:0000256" key="1">
    <source>
        <dbReference type="SAM" id="MobiDB-lite"/>
    </source>
</evidence>
<evidence type="ECO:0000256" key="2">
    <source>
        <dbReference type="SAM" id="Phobius"/>
    </source>
</evidence>
<feature type="transmembrane region" description="Helical" evidence="2">
    <location>
        <begin position="80"/>
        <end position="102"/>
    </location>
</feature>
<keyword evidence="5" id="KW-1185">Reference proteome</keyword>
<evidence type="ECO:0000259" key="3">
    <source>
        <dbReference type="PROSITE" id="PS50076"/>
    </source>
</evidence>
<evidence type="ECO:0000313" key="4">
    <source>
        <dbReference type="EMBL" id="KNE64533.1"/>
    </source>
</evidence>
<feature type="region of interest" description="Disordered" evidence="1">
    <location>
        <begin position="1"/>
        <end position="28"/>
    </location>
</feature>
<sequence length="386" mass="41601">MASFDPPFGHGAGHDQSDLPPGGNSSGTDSSGNDVTLFLLWFFVPNWLTGFLVTKWLAWRYPDPALRPTPGTPAYARTHYVVYALVIGAYIAYSVADALATLPPNAYHALDLPPQALHAATSSGDAFRLVRDHYRRQVLTTHPDKSGGADETEFLWLSAARDLVTDAGVRRVYERLGPDAAAACLKASGPVGKTASWVASACAPDQYASLAWDHVTQSMAGYYVVWAAIMGVMYLFRAFSTSTYWRFTFLALLAATELAVTVDRVPAWLAVVLARFSWRTPHEAVVVLHKLFPLLTLALNQLGPIVHALTGLDAAPEPDIGVELNRVHQVADALVHEVHRIKGVPLPTMDPNAGGGGEAMVEPSGPTRAQRGEREIGGAVGHDGYQ</sequence>
<keyword evidence="2" id="KW-0472">Membrane</keyword>
<feature type="transmembrane region" description="Helical" evidence="2">
    <location>
        <begin position="38"/>
        <end position="59"/>
    </location>
</feature>